<keyword evidence="3" id="KW-0813">Transport</keyword>
<dbReference type="AlphaFoldDB" id="A0A929RYT9"/>
<feature type="transmembrane region" description="Helical" evidence="8">
    <location>
        <begin position="244"/>
        <end position="270"/>
    </location>
</feature>
<proteinExistence type="inferred from homology"/>
<dbReference type="EMBL" id="JABZGR010000016">
    <property type="protein sequence ID" value="MBF0970559.1"/>
    <property type="molecule type" value="Genomic_DNA"/>
</dbReference>
<evidence type="ECO:0000256" key="5">
    <source>
        <dbReference type="ARBA" id="ARBA00022692"/>
    </source>
</evidence>
<evidence type="ECO:0000313" key="9">
    <source>
        <dbReference type="EMBL" id="MBF0970559.1"/>
    </source>
</evidence>
<evidence type="ECO:0000256" key="1">
    <source>
        <dbReference type="ARBA" id="ARBA00004651"/>
    </source>
</evidence>
<evidence type="ECO:0000313" key="10">
    <source>
        <dbReference type="Proteomes" id="UP000704068"/>
    </source>
</evidence>
<feature type="transmembrane region" description="Helical" evidence="8">
    <location>
        <begin position="34"/>
        <end position="54"/>
    </location>
</feature>
<keyword evidence="5 8" id="KW-0812">Transmembrane</keyword>
<dbReference type="Pfam" id="PF01594">
    <property type="entry name" value="AI-2E_transport"/>
    <property type="match status" value="1"/>
</dbReference>
<feature type="transmembrane region" description="Helical" evidence="8">
    <location>
        <begin position="66"/>
        <end position="87"/>
    </location>
</feature>
<dbReference type="PANTHER" id="PTHR21716">
    <property type="entry name" value="TRANSMEMBRANE PROTEIN"/>
    <property type="match status" value="1"/>
</dbReference>
<feature type="transmembrane region" description="Helical" evidence="8">
    <location>
        <begin position="155"/>
        <end position="180"/>
    </location>
</feature>
<gene>
    <name evidence="9" type="ORF">HXK21_05905</name>
</gene>
<dbReference type="Proteomes" id="UP000704068">
    <property type="component" value="Unassembled WGS sequence"/>
</dbReference>
<sequence length="378" mass="42493">MMKKEITFDRFIRGALVVGGLLLAGYIISYLSTVLLPFFVAVAIAYLLFPIVRFLQYKCKLKNRILSIFVALTLVLGTFTALAFIIVPPFLDEFNHMQEVAINFLKDPKMQEKVIPPSVLHILQERVSEARIEQFLSSRDVQETVKKVLPKAWDVIWSTAGVVLNLLASLISLLYLFFLLKDYERYAYGWINFVPHSRREIARQLVGDIKQGMNGYFRGQALVALSNCVMFSVGFWILGFPIPVGLGCFIGLISFVPYLQVIGFVPAFFLALLHAAETEQSFWLLFGGVFLVYIVVQVLQDTIVTPHVMGKIMGLSPAVILLSLSVWGYILGIVGLIIALPVTTLMISYYRRYVIGPAEETVEDEPQAPIEEEVQDPA</sequence>
<evidence type="ECO:0000256" key="4">
    <source>
        <dbReference type="ARBA" id="ARBA00022475"/>
    </source>
</evidence>
<feature type="transmembrane region" description="Helical" evidence="8">
    <location>
        <begin position="282"/>
        <end position="299"/>
    </location>
</feature>
<evidence type="ECO:0000256" key="6">
    <source>
        <dbReference type="ARBA" id="ARBA00022989"/>
    </source>
</evidence>
<evidence type="ECO:0000256" key="3">
    <source>
        <dbReference type="ARBA" id="ARBA00022448"/>
    </source>
</evidence>
<evidence type="ECO:0000256" key="7">
    <source>
        <dbReference type="ARBA" id="ARBA00023136"/>
    </source>
</evidence>
<reference evidence="9" key="1">
    <citation type="submission" date="2020-04" db="EMBL/GenBank/DDBJ databases">
        <title>Deep metagenomics examines the oral microbiome during advanced dental caries in children, revealing novel taxa and co-occurrences with host molecules.</title>
        <authorList>
            <person name="Baker J.L."/>
            <person name="Morton J.T."/>
            <person name="Dinis M."/>
            <person name="Alvarez R."/>
            <person name="Tran N.C."/>
            <person name="Knight R."/>
            <person name="Edlund A."/>
        </authorList>
    </citation>
    <scope>NUCLEOTIDE SEQUENCE</scope>
    <source>
        <strain evidence="9">JCVI_34_bin.1</strain>
    </source>
</reference>
<dbReference type="PANTHER" id="PTHR21716:SF53">
    <property type="entry name" value="PERMEASE PERM-RELATED"/>
    <property type="match status" value="1"/>
</dbReference>
<feature type="transmembrane region" description="Helical" evidence="8">
    <location>
        <begin position="319"/>
        <end position="342"/>
    </location>
</feature>
<name>A0A929RYT9_9BACT</name>
<evidence type="ECO:0000256" key="2">
    <source>
        <dbReference type="ARBA" id="ARBA00009773"/>
    </source>
</evidence>
<feature type="transmembrane region" description="Helical" evidence="8">
    <location>
        <begin position="12"/>
        <end position="28"/>
    </location>
</feature>
<evidence type="ECO:0000256" key="8">
    <source>
        <dbReference type="SAM" id="Phobius"/>
    </source>
</evidence>
<dbReference type="RefSeq" id="WP_303764071.1">
    <property type="nucleotide sequence ID" value="NZ_JABZGR010000016.1"/>
</dbReference>
<keyword evidence="7 8" id="KW-0472">Membrane</keyword>
<feature type="transmembrane region" description="Helical" evidence="8">
    <location>
        <begin position="219"/>
        <end position="238"/>
    </location>
</feature>
<protein>
    <submittedName>
        <fullName evidence="9">AI-2E family transporter</fullName>
    </submittedName>
</protein>
<dbReference type="InterPro" id="IPR002549">
    <property type="entry name" value="AI-2E-like"/>
</dbReference>
<organism evidence="9 10">
    <name type="scientific">Alloprevotella tannerae</name>
    <dbReference type="NCBI Taxonomy" id="76122"/>
    <lineage>
        <taxon>Bacteria</taxon>
        <taxon>Pseudomonadati</taxon>
        <taxon>Bacteroidota</taxon>
        <taxon>Bacteroidia</taxon>
        <taxon>Bacteroidales</taxon>
        <taxon>Prevotellaceae</taxon>
        <taxon>Alloprevotella</taxon>
    </lineage>
</organism>
<keyword evidence="6 8" id="KW-1133">Transmembrane helix</keyword>
<dbReference type="GO" id="GO:0055085">
    <property type="term" value="P:transmembrane transport"/>
    <property type="evidence" value="ECO:0007669"/>
    <property type="project" value="TreeGrafter"/>
</dbReference>
<comment type="subcellular location">
    <subcellularLocation>
        <location evidence="1">Cell membrane</location>
        <topology evidence="1">Multi-pass membrane protein</topology>
    </subcellularLocation>
</comment>
<accession>A0A929RYT9</accession>
<dbReference type="GO" id="GO:0005886">
    <property type="term" value="C:plasma membrane"/>
    <property type="evidence" value="ECO:0007669"/>
    <property type="project" value="UniProtKB-SubCell"/>
</dbReference>
<comment type="similarity">
    <text evidence="2">Belongs to the autoinducer-2 exporter (AI-2E) (TC 2.A.86) family.</text>
</comment>
<keyword evidence="4" id="KW-1003">Cell membrane</keyword>
<comment type="caution">
    <text evidence="9">The sequence shown here is derived from an EMBL/GenBank/DDBJ whole genome shotgun (WGS) entry which is preliminary data.</text>
</comment>